<organism evidence="2 3">
    <name type="scientific">Saccharomonospora marina XMU15</name>
    <dbReference type="NCBI Taxonomy" id="882083"/>
    <lineage>
        <taxon>Bacteria</taxon>
        <taxon>Bacillati</taxon>
        <taxon>Actinomycetota</taxon>
        <taxon>Actinomycetes</taxon>
        <taxon>Pseudonocardiales</taxon>
        <taxon>Pseudonocardiaceae</taxon>
        <taxon>Saccharomonospora</taxon>
    </lineage>
</organism>
<sequence length="318" mass="33074">MNTAVKLSAYGAALVLLAGGGYAIGAGIGPLGSEDGSFVGHGSEHGQADGDAANSARPSESAGLASAAGGYTFSPVTTTLTRAATTDFAFRITGSDGAPVTRFDVEHSKRMHLIVVRRDGVDFQHAHPEMAADGTWTVPLKPAHAGSYRAFADFTPAGGEPTTLGFDVAVPGQFRPLDHEPSRVAEADGYQVRLDGDLVPGKTSKVTLSITSRGRQIRDLQPYLDAYGHLVALRDGDLAYLHVHPDGSPGDRGAKPGPEVTFHVEVPSAGTYRLFFEFQHGGKVRGAAFTVRSAAAVPTSTSKPAHSTEAEHGHGGHG</sequence>
<dbReference type="Proteomes" id="UP000004926">
    <property type="component" value="Chromosome"/>
</dbReference>
<dbReference type="STRING" id="882083.SacmaDRAFT_0330"/>
<feature type="region of interest" description="Disordered" evidence="1">
    <location>
        <begin position="37"/>
        <end position="61"/>
    </location>
</feature>
<feature type="region of interest" description="Disordered" evidence="1">
    <location>
        <begin position="295"/>
        <end position="318"/>
    </location>
</feature>
<evidence type="ECO:0008006" key="4">
    <source>
        <dbReference type="Google" id="ProtNLM"/>
    </source>
</evidence>
<dbReference type="EMBL" id="CM001439">
    <property type="protein sequence ID" value="EHR48637.1"/>
    <property type="molecule type" value="Genomic_DNA"/>
</dbReference>
<name>H5X1B3_9PSEU</name>
<accession>H5X1B3</accession>
<protein>
    <recommendedName>
        <fullName evidence="4">Secreted protein</fullName>
    </recommendedName>
</protein>
<proteinExistence type="predicted"/>
<keyword evidence="3" id="KW-1185">Reference proteome</keyword>
<dbReference type="AlphaFoldDB" id="H5X1B3"/>
<evidence type="ECO:0000313" key="3">
    <source>
        <dbReference type="Proteomes" id="UP000004926"/>
    </source>
</evidence>
<gene>
    <name evidence="2" type="ORF">SacmaDRAFT_0330</name>
</gene>
<dbReference type="OrthoDB" id="128043at2"/>
<dbReference type="RefSeq" id="WP_009152028.1">
    <property type="nucleotide sequence ID" value="NZ_CM001439.1"/>
</dbReference>
<feature type="compositionally biased region" description="Basic and acidic residues" evidence="1">
    <location>
        <begin position="306"/>
        <end position="318"/>
    </location>
</feature>
<evidence type="ECO:0000256" key="1">
    <source>
        <dbReference type="SAM" id="MobiDB-lite"/>
    </source>
</evidence>
<dbReference type="eggNOG" id="COG2372">
    <property type="taxonomic scope" value="Bacteria"/>
</dbReference>
<evidence type="ECO:0000313" key="2">
    <source>
        <dbReference type="EMBL" id="EHR48637.1"/>
    </source>
</evidence>
<dbReference type="HOGENOM" id="CLU_055269_1_0_11"/>
<reference evidence="2 3" key="1">
    <citation type="journal article" date="2012" name="Stand. Genomic Sci.">
        <title>Genome sequence of the ocean sediment bacterium Saccharomonospora marina type strain (XMU15(T)).</title>
        <authorList>
            <person name="Klenk H.P."/>
            <person name="Lu M."/>
            <person name="Lucas S."/>
            <person name="Lapidus A."/>
            <person name="Copeland A."/>
            <person name="Pitluck S."/>
            <person name="Goodwin L.A."/>
            <person name="Han C."/>
            <person name="Tapia R."/>
            <person name="Brambilla E.M."/>
            <person name="Potter G."/>
            <person name="Land M."/>
            <person name="Ivanova N."/>
            <person name="Rohde M."/>
            <person name="Goker M."/>
            <person name="Detter J.C."/>
            <person name="Li W.J."/>
            <person name="Kyrpides N.C."/>
            <person name="Woyke T."/>
        </authorList>
    </citation>
    <scope>NUCLEOTIDE SEQUENCE [LARGE SCALE GENOMIC DNA]</scope>
    <source>
        <strain evidence="2 3">XMU15</strain>
    </source>
</reference>